<evidence type="ECO:0000313" key="1">
    <source>
        <dbReference type="EMBL" id="KAJ3547962.1"/>
    </source>
</evidence>
<comment type="caution">
    <text evidence="1">The sequence shown here is derived from an EMBL/GenBank/DDBJ whole genome shotgun (WGS) entry which is preliminary data.</text>
</comment>
<accession>A0ACC1SWT8</accession>
<name>A0ACC1SWT8_9APHY</name>
<organism evidence="1 2">
    <name type="scientific">Phlebia brevispora</name>
    <dbReference type="NCBI Taxonomy" id="194682"/>
    <lineage>
        <taxon>Eukaryota</taxon>
        <taxon>Fungi</taxon>
        <taxon>Dikarya</taxon>
        <taxon>Basidiomycota</taxon>
        <taxon>Agaricomycotina</taxon>
        <taxon>Agaricomycetes</taxon>
        <taxon>Polyporales</taxon>
        <taxon>Meruliaceae</taxon>
        <taxon>Phlebia</taxon>
    </lineage>
</organism>
<proteinExistence type="predicted"/>
<evidence type="ECO:0000313" key="2">
    <source>
        <dbReference type="Proteomes" id="UP001148662"/>
    </source>
</evidence>
<protein>
    <submittedName>
        <fullName evidence="1">Uncharacterized protein</fullName>
    </submittedName>
</protein>
<reference evidence="1" key="1">
    <citation type="submission" date="2022-07" db="EMBL/GenBank/DDBJ databases">
        <title>Genome Sequence of Phlebia brevispora.</title>
        <authorList>
            <person name="Buettner E."/>
        </authorList>
    </citation>
    <scope>NUCLEOTIDE SEQUENCE</scope>
    <source>
        <strain evidence="1">MPL23</strain>
    </source>
</reference>
<gene>
    <name evidence="1" type="ORF">NM688_g5349</name>
</gene>
<sequence>MGAFTNDPELVQELLLAGVPVWFVRHARSLQADDLVLKRVQLEKPGFREGTGLFADLPIYEAWAGEQHLLAIAAHSHGYQDLDKILAPDMLHRDAILPPSSAALLHGKGPQYSDDARAASRAALPPSPIQPSGPIRQPKDHSSRSQPYEIPKASSSKTPLKEHQSGKLAKNLWYAQT</sequence>
<keyword evidence="2" id="KW-1185">Reference proteome</keyword>
<dbReference type="Proteomes" id="UP001148662">
    <property type="component" value="Unassembled WGS sequence"/>
</dbReference>
<dbReference type="EMBL" id="JANHOG010000976">
    <property type="protein sequence ID" value="KAJ3547962.1"/>
    <property type="molecule type" value="Genomic_DNA"/>
</dbReference>